<evidence type="ECO:0000256" key="3">
    <source>
        <dbReference type="SAM" id="SignalP"/>
    </source>
</evidence>
<accession>A0A1H1FV44</accession>
<dbReference type="InterPro" id="IPR016047">
    <property type="entry name" value="M23ase_b-sheet_dom"/>
</dbReference>
<dbReference type="CDD" id="cd12797">
    <property type="entry name" value="M23_peptidase"/>
    <property type="match status" value="1"/>
</dbReference>
<name>A0A1H1FV44_9MICC</name>
<evidence type="ECO:0000313" key="5">
    <source>
        <dbReference type="EMBL" id="SDR04824.1"/>
    </source>
</evidence>
<dbReference type="Gene3D" id="2.70.70.10">
    <property type="entry name" value="Glucose Permease (Domain IIA)"/>
    <property type="match status" value="1"/>
</dbReference>
<dbReference type="SUPFAM" id="SSF51261">
    <property type="entry name" value="Duplicated hybrid motif"/>
    <property type="match status" value="1"/>
</dbReference>
<keyword evidence="1 3" id="KW-0732">Signal</keyword>
<dbReference type="Pfam" id="PF01551">
    <property type="entry name" value="Peptidase_M23"/>
    <property type="match status" value="1"/>
</dbReference>
<feature type="chain" id="PRO_5038529730" evidence="3">
    <location>
        <begin position="21"/>
        <end position="238"/>
    </location>
</feature>
<dbReference type="AlphaFoldDB" id="A0A1H1FV44"/>
<evidence type="ECO:0000256" key="1">
    <source>
        <dbReference type="ARBA" id="ARBA00022729"/>
    </source>
</evidence>
<gene>
    <name evidence="5" type="ORF">SAMN04489742_3672</name>
</gene>
<dbReference type="GO" id="GO:0004222">
    <property type="term" value="F:metalloendopeptidase activity"/>
    <property type="evidence" value="ECO:0007669"/>
    <property type="project" value="TreeGrafter"/>
</dbReference>
<feature type="compositionally biased region" description="Basic and acidic residues" evidence="2">
    <location>
        <begin position="83"/>
        <end position="99"/>
    </location>
</feature>
<feature type="region of interest" description="Disordered" evidence="2">
    <location>
        <begin position="55"/>
        <end position="115"/>
    </location>
</feature>
<protein>
    <submittedName>
        <fullName evidence="5">Peptidase family M23</fullName>
    </submittedName>
</protein>
<dbReference type="Proteomes" id="UP000181917">
    <property type="component" value="Unassembled WGS sequence"/>
</dbReference>
<proteinExistence type="predicted"/>
<feature type="signal peptide" evidence="3">
    <location>
        <begin position="1"/>
        <end position="20"/>
    </location>
</feature>
<sequence>MALGAVATGLVAVVALPAAQAETSHNLEAETASNVPASTAVAAADAVLDFSRSEISSNAAPAKPEPGSDRKASVASADVAEPEAAKPRAKEEPAEKPETEAPDETGQPVSGLAGPLAQMNISSPFGYRTNPLTGAAGEFHNGTDFSSGCETPVLASAAGTVVEASSSAAGYGNRVVVDHGAGLKTTYNHLGSIAVQTGQEVAAGERVAGVGTTGNSTGCHLHFEVLVNGETVDPAGWL</sequence>
<evidence type="ECO:0000259" key="4">
    <source>
        <dbReference type="Pfam" id="PF01551"/>
    </source>
</evidence>
<dbReference type="RefSeq" id="WP_236777391.1">
    <property type="nucleotide sequence ID" value="NZ_CP018863.1"/>
</dbReference>
<dbReference type="EMBL" id="FNKH01000002">
    <property type="protein sequence ID" value="SDR04824.1"/>
    <property type="molecule type" value="Genomic_DNA"/>
</dbReference>
<dbReference type="STRING" id="37928.SAMN04489742_3672"/>
<dbReference type="PANTHER" id="PTHR21666:SF289">
    <property type="entry name" value="L-ALA--D-GLU ENDOPEPTIDASE"/>
    <property type="match status" value="1"/>
</dbReference>
<reference evidence="5 6" key="1">
    <citation type="submission" date="2016-10" db="EMBL/GenBank/DDBJ databases">
        <authorList>
            <person name="de Groot N.N."/>
        </authorList>
    </citation>
    <scope>NUCLEOTIDE SEQUENCE [LARGE SCALE GENOMIC DNA]</scope>
    <source>
        <strain evidence="5 6">DSM 20117</strain>
    </source>
</reference>
<evidence type="ECO:0000256" key="2">
    <source>
        <dbReference type="SAM" id="MobiDB-lite"/>
    </source>
</evidence>
<feature type="domain" description="M23ase beta-sheet core" evidence="4">
    <location>
        <begin position="139"/>
        <end position="234"/>
    </location>
</feature>
<keyword evidence="6" id="KW-1185">Reference proteome</keyword>
<organism evidence="5 6">
    <name type="scientific">Crystallibacter crystallopoietes</name>
    <dbReference type="NCBI Taxonomy" id="37928"/>
    <lineage>
        <taxon>Bacteria</taxon>
        <taxon>Bacillati</taxon>
        <taxon>Actinomycetota</taxon>
        <taxon>Actinomycetes</taxon>
        <taxon>Micrococcales</taxon>
        <taxon>Micrococcaceae</taxon>
        <taxon>Crystallibacter</taxon>
    </lineage>
</organism>
<evidence type="ECO:0000313" key="6">
    <source>
        <dbReference type="Proteomes" id="UP000181917"/>
    </source>
</evidence>
<dbReference type="PANTHER" id="PTHR21666">
    <property type="entry name" value="PEPTIDASE-RELATED"/>
    <property type="match status" value="1"/>
</dbReference>
<dbReference type="InterPro" id="IPR011055">
    <property type="entry name" value="Dup_hybrid_motif"/>
</dbReference>
<dbReference type="InterPro" id="IPR050570">
    <property type="entry name" value="Cell_wall_metabolism_enzyme"/>
</dbReference>